<reference evidence="2" key="1">
    <citation type="submission" date="2018-06" db="EMBL/GenBank/DDBJ databases">
        <authorList>
            <person name="Zhirakovskaya E."/>
        </authorList>
    </citation>
    <scope>NUCLEOTIDE SEQUENCE</scope>
</reference>
<proteinExistence type="predicted"/>
<keyword evidence="2" id="KW-0378">Hydrolase</keyword>
<dbReference type="InterPro" id="IPR036691">
    <property type="entry name" value="Endo/exonu/phosph_ase_sf"/>
</dbReference>
<dbReference type="NCBIfam" id="NF033681">
    <property type="entry name" value="ExeM_NucH_DNase"/>
    <property type="match status" value="1"/>
</dbReference>
<dbReference type="PANTHER" id="PTHR42834">
    <property type="entry name" value="ENDONUCLEASE/EXONUCLEASE/PHOSPHATASE FAMILY PROTEIN (AFU_ORTHOLOGUE AFUA_3G09210)"/>
    <property type="match status" value="1"/>
</dbReference>
<accession>A0A3B0WGZ6</accession>
<dbReference type="InterPro" id="IPR047971">
    <property type="entry name" value="ExeM-like"/>
</dbReference>
<dbReference type="PANTHER" id="PTHR42834:SF1">
    <property type="entry name" value="ENDONUCLEASE_EXONUCLEASE_PHOSPHATASE FAMILY PROTEIN (AFU_ORTHOLOGUE AFUA_3G09210)"/>
    <property type="match status" value="1"/>
</dbReference>
<evidence type="ECO:0000259" key="1">
    <source>
        <dbReference type="Pfam" id="PF03372"/>
    </source>
</evidence>
<dbReference type="CDD" id="cd04486">
    <property type="entry name" value="YhcR_OBF_like"/>
    <property type="match status" value="1"/>
</dbReference>
<dbReference type="SUPFAM" id="SSF56219">
    <property type="entry name" value="DNase I-like"/>
    <property type="match status" value="1"/>
</dbReference>
<evidence type="ECO:0000313" key="2">
    <source>
        <dbReference type="EMBL" id="VAW43756.1"/>
    </source>
</evidence>
<dbReference type="AlphaFoldDB" id="A0A3B0WGZ6"/>
<dbReference type="GO" id="GO:0004035">
    <property type="term" value="F:alkaline phosphatase activity"/>
    <property type="evidence" value="ECO:0007669"/>
    <property type="project" value="UniProtKB-EC"/>
</dbReference>
<dbReference type="Gene3D" id="3.60.10.10">
    <property type="entry name" value="Endonuclease/exonuclease/phosphatase"/>
    <property type="match status" value="1"/>
</dbReference>
<name>A0A3B0WGZ6_9ZZZZ</name>
<sequence>MKIFITLLSCLVVLPVFAQSNSCQQQPTAISIIQGNSSTSSLVDQTVWVKGVVTADFRGKKRLGGYFIQSVEPDQDPLSSEGLFIHENNLQLPIEIGDLVALQGQVAEQFGVTQVSQAQKTQVCSSGRPLPKPLALSLPLNDFDLETVEGMYVTLAEPYVITDVYPYIQYGELVVSSQLLMNPTSIHRPGKVAERLKQANQQDQLIIDDGSLKKFPQPIGFGSDNRLSLSADNPIQLGQTLHTSGVMHYAFGKYKLQATTDMKLGVNLESSQAKPQVTGGQLKIASFNVENFFTTLDNGQKICGPLKNFGCRGADNKAEFERQLAKLVQVINTADASVVGLQELENNAQHSIQTLVNALNQAAGNNKWAYVDTGILGEDAIKVALIYQADKLKPQGDFALLNSAADPEFVENKNRIIVTQTFSDYQGNNFNVATVHFKSKSCRDAVGIYLDQKDGQGCFNPTRVAVAKQLAKWLETDPTGQQAKATFVVGDFNSYQQEDPIVSLKSAGFYNLADKYLQPENWTTSYRGTVGSLDYILVNKAAQKLTTGLTQWHINSVAIDQLGYNTEPLSEQLAKPINFYQPDPYASSDHDVVIAGFEF</sequence>
<dbReference type="EMBL" id="UOFA01000025">
    <property type="protein sequence ID" value="VAW43756.1"/>
    <property type="molecule type" value="Genomic_DNA"/>
</dbReference>
<protein>
    <submittedName>
        <fullName evidence="2">Alkaline phosphatase</fullName>
        <ecNumber evidence="2">3.1.3.1</ecNumber>
    </submittedName>
</protein>
<dbReference type="InterPro" id="IPR005135">
    <property type="entry name" value="Endo/exonuclease/phosphatase"/>
</dbReference>
<gene>
    <name evidence="2" type="ORF">MNBD_GAMMA02-1405</name>
</gene>
<feature type="domain" description="Endonuclease/exonuclease/phosphatase" evidence="1">
    <location>
        <begin position="285"/>
        <end position="590"/>
    </location>
</feature>
<organism evidence="2">
    <name type="scientific">hydrothermal vent metagenome</name>
    <dbReference type="NCBI Taxonomy" id="652676"/>
    <lineage>
        <taxon>unclassified sequences</taxon>
        <taxon>metagenomes</taxon>
        <taxon>ecological metagenomes</taxon>
    </lineage>
</organism>
<dbReference type="Pfam" id="PF03372">
    <property type="entry name" value="Exo_endo_phos"/>
    <property type="match status" value="1"/>
</dbReference>
<dbReference type="CDD" id="cd10283">
    <property type="entry name" value="MnuA_DNase1-like"/>
    <property type="match status" value="1"/>
</dbReference>
<dbReference type="EC" id="3.1.3.1" evidence="2"/>